<dbReference type="OrthoDB" id="668782at2"/>
<organism evidence="3 4">
    <name type="scientific">Agromyces tardus</name>
    <dbReference type="NCBI Taxonomy" id="2583849"/>
    <lineage>
        <taxon>Bacteria</taxon>
        <taxon>Bacillati</taxon>
        <taxon>Actinomycetota</taxon>
        <taxon>Actinomycetes</taxon>
        <taxon>Micrococcales</taxon>
        <taxon>Microbacteriaceae</taxon>
        <taxon>Agromyces</taxon>
    </lineage>
</organism>
<dbReference type="PANTHER" id="PTHR35174">
    <property type="entry name" value="BLL7171 PROTEIN-RELATED"/>
    <property type="match status" value="1"/>
</dbReference>
<gene>
    <name evidence="3" type="ORF">EDM22_14170</name>
</gene>
<protein>
    <submittedName>
        <fullName evidence="3">YciI family protein</fullName>
    </submittedName>
</protein>
<dbReference type="Proteomes" id="UP000275048">
    <property type="component" value="Unassembled WGS sequence"/>
</dbReference>
<dbReference type="EMBL" id="RHHB01000034">
    <property type="protein sequence ID" value="RNB46388.1"/>
    <property type="molecule type" value="Genomic_DNA"/>
</dbReference>
<dbReference type="InterPro" id="IPR005545">
    <property type="entry name" value="YCII"/>
</dbReference>
<proteinExistence type="inferred from homology"/>
<dbReference type="RefSeq" id="WP_122937737.1">
    <property type="nucleotide sequence ID" value="NZ_JBHSNT010000003.1"/>
</dbReference>
<dbReference type="PANTHER" id="PTHR35174:SF3">
    <property type="entry name" value="BLL7171 PROTEIN"/>
    <property type="match status" value="1"/>
</dbReference>
<name>A0A3M8A586_9MICO</name>
<dbReference type="Gene3D" id="3.30.70.1060">
    <property type="entry name" value="Dimeric alpha+beta barrel"/>
    <property type="match status" value="1"/>
</dbReference>
<sequence>MKYLILIKSNPEWAAAFASFTPEQQAEGMAVYTKLFTDLQESGELVDAEQLAGPETVRRVSLGEHGPVASDGPFAETKELLGGYYLVDVESFDRAVEIAARMPEAAQGMVEIHPILAQMAAADASVA</sequence>
<comment type="caution">
    <text evidence="3">The sequence shown here is derived from an EMBL/GenBank/DDBJ whole genome shotgun (WGS) entry which is preliminary data.</text>
</comment>
<accession>A0A3M8A586</accession>
<dbReference type="Pfam" id="PF03795">
    <property type="entry name" value="YCII"/>
    <property type="match status" value="1"/>
</dbReference>
<evidence type="ECO:0000313" key="4">
    <source>
        <dbReference type="Proteomes" id="UP000275048"/>
    </source>
</evidence>
<evidence type="ECO:0000256" key="1">
    <source>
        <dbReference type="ARBA" id="ARBA00007689"/>
    </source>
</evidence>
<feature type="domain" description="YCII-related" evidence="2">
    <location>
        <begin position="1"/>
        <end position="116"/>
    </location>
</feature>
<reference evidence="3 4" key="1">
    <citation type="submission" date="2018-10" db="EMBL/GenBank/DDBJ databases">
        <title>Isolation, diversity and antibacterial activity of antinobacteria from the wheat rhizosphere soil.</title>
        <authorList>
            <person name="Sun T."/>
        </authorList>
    </citation>
    <scope>NUCLEOTIDE SEQUENCE [LARGE SCALE GENOMIC DNA]</scope>
    <source>
        <strain evidence="3 4">SJ-23</strain>
    </source>
</reference>
<dbReference type="InterPro" id="IPR011008">
    <property type="entry name" value="Dimeric_a/b-barrel"/>
</dbReference>
<dbReference type="SUPFAM" id="SSF54909">
    <property type="entry name" value="Dimeric alpha+beta barrel"/>
    <property type="match status" value="1"/>
</dbReference>
<dbReference type="AlphaFoldDB" id="A0A3M8A586"/>
<comment type="similarity">
    <text evidence="1">Belongs to the YciI family.</text>
</comment>
<evidence type="ECO:0000259" key="2">
    <source>
        <dbReference type="Pfam" id="PF03795"/>
    </source>
</evidence>
<evidence type="ECO:0000313" key="3">
    <source>
        <dbReference type="EMBL" id="RNB46388.1"/>
    </source>
</evidence>
<keyword evidence="4" id="KW-1185">Reference proteome</keyword>